<protein>
    <submittedName>
        <fullName evidence="3">Uncharacterized protein</fullName>
    </submittedName>
</protein>
<evidence type="ECO:0000313" key="3">
    <source>
        <dbReference type="EMBL" id="CAD7088210.1"/>
    </source>
</evidence>
<keyword evidence="2" id="KW-0812">Transmembrane</keyword>
<name>A0A7R8UW55_HERIL</name>
<dbReference type="EMBL" id="LR899012">
    <property type="protein sequence ID" value="CAD7088210.1"/>
    <property type="molecule type" value="Genomic_DNA"/>
</dbReference>
<keyword evidence="4" id="KW-1185">Reference proteome</keyword>
<gene>
    <name evidence="3" type="ORF">HERILL_LOCUS10856</name>
</gene>
<evidence type="ECO:0000256" key="2">
    <source>
        <dbReference type="SAM" id="Phobius"/>
    </source>
</evidence>
<reference evidence="3 4" key="1">
    <citation type="submission" date="2020-11" db="EMBL/GenBank/DDBJ databases">
        <authorList>
            <person name="Wallbank WR R."/>
            <person name="Pardo Diaz C."/>
            <person name="Kozak K."/>
            <person name="Martin S."/>
            <person name="Jiggins C."/>
            <person name="Moest M."/>
            <person name="Warren A I."/>
            <person name="Generalovic N T."/>
            <person name="Byers J.R.P. K."/>
            <person name="Montejo-Kovacevich G."/>
            <person name="Yen C E."/>
        </authorList>
    </citation>
    <scope>NUCLEOTIDE SEQUENCE [LARGE SCALE GENOMIC DNA]</scope>
</reference>
<dbReference type="Proteomes" id="UP000594454">
    <property type="component" value="Chromosome 4"/>
</dbReference>
<dbReference type="InParanoid" id="A0A7R8UW55"/>
<keyword evidence="2" id="KW-0472">Membrane</keyword>
<keyword evidence="2" id="KW-1133">Transmembrane helix</keyword>
<proteinExistence type="predicted"/>
<feature type="region of interest" description="Disordered" evidence="1">
    <location>
        <begin position="76"/>
        <end position="99"/>
    </location>
</feature>
<dbReference type="AlphaFoldDB" id="A0A7R8UW55"/>
<dbReference type="OrthoDB" id="2428204at2759"/>
<feature type="transmembrane region" description="Helical" evidence="2">
    <location>
        <begin position="12"/>
        <end position="31"/>
    </location>
</feature>
<evidence type="ECO:0000256" key="1">
    <source>
        <dbReference type="SAM" id="MobiDB-lite"/>
    </source>
</evidence>
<accession>A0A7R8UW55</accession>
<sequence length="141" mass="15139">MAIVLCLNLMKLFAFIEIVIMAFFCIDELFIETNEEPVSVGDALGTTPSFIPRWSLQPKSSRASLASDDSGLEFCRKSSGSTHSGPPMIGGTSGTSGGTDTLGEPAKSYVYVCDDLERHPDGTVVLRIPTPHVVAARAYRV</sequence>
<organism evidence="3 4">
    <name type="scientific">Hermetia illucens</name>
    <name type="common">Black soldier fly</name>
    <dbReference type="NCBI Taxonomy" id="343691"/>
    <lineage>
        <taxon>Eukaryota</taxon>
        <taxon>Metazoa</taxon>
        <taxon>Ecdysozoa</taxon>
        <taxon>Arthropoda</taxon>
        <taxon>Hexapoda</taxon>
        <taxon>Insecta</taxon>
        <taxon>Pterygota</taxon>
        <taxon>Neoptera</taxon>
        <taxon>Endopterygota</taxon>
        <taxon>Diptera</taxon>
        <taxon>Brachycera</taxon>
        <taxon>Stratiomyomorpha</taxon>
        <taxon>Stratiomyidae</taxon>
        <taxon>Hermetiinae</taxon>
        <taxon>Hermetia</taxon>
    </lineage>
</organism>
<evidence type="ECO:0000313" key="4">
    <source>
        <dbReference type="Proteomes" id="UP000594454"/>
    </source>
</evidence>